<proteinExistence type="predicted"/>
<keyword evidence="6" id="KW-1185">Reference proteome</keyword>
<evidence type="ECO:0000256" key="2">
    <source>
        <dbReference type="ARBA" id="ARBA00023002"/>
    </source>
</evidence>
<dbReference type="SMART" id="SM00829">
    <property type="entry name" value="PKS_ER"/>
    <property type="match status" value="1"/>
</dbReference>
<dbReference type="OrthoDB" id="4190732at2"/>
<dbReference type="Pfam" id="PF13602">
    <property type="entry name" value="ADH_zinc_N_2"/>
    <property type="match status" value="1"/>
</dbReference>
<dbReference type="InterPro" id="IPR020843">
    <property type="entry name" value="ER"/>
</dbReference>
<dbReference type="GO" id="GO:0070402">
    <property type="term" value="F:NADPH binding"/>
    <property type="evidence" value="ECO:0007669"/>
    <property type="project" value="TreeGrafter"/>
</dbReference>
<dbReference type="Gene3D" id="3.90.180.10">
    <property type="entry name" value="Medium-chain alcohol dehydrogenases, catalytic domain"/>
    <property type="match status" value="1"/>
</dbReference>
<evidence type="ECO:0000259" key="4">
    <source>
        <dbReference type="SMART" id="SM00829"/>
    </source>
</evidence>
<dbReference type="SUPFAM" id="SSF51735">
    <property type="entry name" value="NAD(P)-binding Rossmann-fold domains"/>
    <property type="match status" value="1"/>
</dbReference>
<protein>
    <submittedName>
        <fullName evidence="5">Zinc-containing dehydrogenase</fullName>
    </submittedName>
</protein>
<evidence type="ECO:0000313" key="6">
    <source>
        <dbReference type="Proteomes" id="UP000229757"/>
    </source>
</evidence>
<keyword evidence="2" id="KW-0560">Oxidoreductase</keyword>
<dbReference type="EMBL" id="CP011797">
    <property type="protein sequence ID" value="ATX75742.1"/>
    <property type="molecule type" value="Genomic_DNA"/>
</dbReference>
<dbReference type="InterPro" id="IPR036291">
    <property type="entry name" value="NAD(P)-bd_dom_sf"/>
</dbReference>
<accession>A0A2K8KM05</accession>
<feature type="region of interest" description="Disordered" evidence="3">
    <location>
        <begin position="5"/>
        <end position="26"/>
    </location>
</feature>
<dbReference type="SUPFAM" id="SSF50129">
    <property type="entry name" value="GroES-like"/>
    <property type="match status" value="1"/>
</dbReference>
<organism evidence="5 6">
    <name type="scientific">Reinekea forsetii</name>
    <dbReference type="NCBI Taxonomy" id="1336806"/>
    <lineage>
        <taxon>Bacteria</taxon>
        <taxon>Pseudomonadati</taxon>
        <taxon>Pseudomonadota</taxon>
        <taxon>Gammaproteobacteria</taxon>
        <taxon>Oceanospirillales</taxon>
        <taxon>Saccharospirillaceae</taxon>
        <taxon>Reinekea</taxon>
    </lineage>
</organism>
<dbReference type="Proteomes" id="UP000229757">
    <property type="component" value="Chromosome"/>
</dbReference>
<sequence length="304" mass="31979">MIAWVNTDAAGGAQWQRQEQPRPTPRDGWALIRVRAVALDRSECVGEIVHPGGLQLPVGTRVAALKVGVSQPSEGTYAEYVLVPHADLFPLNSQLPWDVLAALPTLLRNAHGALHIGLAIADAESLLIRGGTSTIGLTVLALAKAAGLRVGVTTRTSDQITNLIHAGADEVWIDNGQVAPQIAASIFKPYDRVLELVGDSTLEDSLACVGPSGLVCRMGNLGGPASPENFNPRVDIPTAVELTSYQGEAADLNGSQLQTYLDLAAAARLSLPVARVFNFDDLAAAQRLLAQSPAGAKIVVLRCP</sequence>
<gene>
    <name evidence="5" type="ORF">REIFOR_00573</name>
</gene>
<reference evidence="5 6" key="1">
    <citation type="journal article" date="2017" name="Environ. Microbiol.">
        <title>Genomic and physiological analyses of 'Reinekea forsetii' reveal a versatile opportunistic lifestyle during spring algae blooms.</title>
        <authorList>
            <person name="Avci B."/>
            <person name="Hahnke R.L."/>
            <person name="Chafee M."/>
            <person name="Fischer T."/>
            <person name="Gruber-Vodicka H."/>
            <person name="Tegetmeyer H.E."/>
            <person name="Harder J."/>
            <person name="Fuchs B.M."/>
            <person name="Amann R.I."/>
            <person name="Teeling H."/>
        </authorList>
    </citation>
    <scope>NUCLEOTIDE SEQUENCE [LARGE SCALE GENOMIC DNA]</scope>
    <source>
        <strain evidence="5 6">Hel1_31_D35</strain>
    </source>
</reference>
<evidence type="ECO:0000313" key="5">
    <source>
        <dbReference type="EMBL" id="ATX75742.1"/>
    </source>
</evidence>
<dbReference type="RefSeq" id="WP_100256127.1">
    <property type="nucleotide sequence ID" value="NZ_CP011797.1"/>
</dbReference>
<evidence type="ECO:0000256" key="3">
    <source>
        <dbReference type="SAM" id="MobiDB-lite"/>
    </source>
</evidence>
<dbReference type="KEGG" id="rfo:REIFOR_00573"/>
<name>A0A2K8KM05_9GAMM</name>
<dbReference type="PANTHER" id="PTHR48106:SF18">
    <property type="entry name" value="QUINONE OXIDOREDUCTASE PIG3"/>
    <property type="match status" value="1"/>
</dbReference>
<dbReference type="PANTHER" id="PTHR48106">
    <property type="entry name" value="QUINONE OXIDOREDUCTASE PIG3-RELATED"/>
    <property type="match status" value="1"/>
</dbReference>
<dbReference type="AlphaFoldDB" id="A0A2K8KM05"/>
<dbReference type="GO" id="GO:0016651">
    <property type="term" value="F:oxidoreductase activity, acting on NAD(P)H"/>
    <property type="evidence" value="ECO:0007669"/>
    <property type="project" value="TreeGrafter"/>
</dbReference>
<feature type="domain" description="Enoyl reductase (ER)" evidence="4">
    <location>
        <begin position="12"/>
        <end position="300"/>
    </location>
</feature>
<dbReference type="InterPro" id="IPR011032">
    <property type="entry name" value="GroES-like_sf"/>
</dbReference>
<evidence type="ECO:0000256" key="1">
    <source>
        <dbReference type="ARBA" id="ARBA00022857"/>
    </source>
</evidence>
<keyword evidence="1" id="KW-0521">NADP</keyword>